<reference evidence="2 3" key="1">
    <citation type="submission" date="2024-04" db="EMBL/GenBank/DDBJ databases">
        <authorList>
            <consortium name="Genoscope - CEA"/>
            <person name="William W."/>
        </authorList>
    </citation>
    <scope>NUCLEOTIDE SEQUENCE [LARGE SCALE GENOMIC DNA]</scope>
</reference>
<feature type="non-terminal residue" evidence="2">
    <location>
        <position position="114"/>
    </location>
</feature>
<feature type="region of interest" description="Disordered" evidence="1">
    <location>
        <begin position="65"/>
        <end position="114"/>
    </location>
</feature>
<organism evidence="2 3">
    <name type="scientific">Lymnaea stagnalis</name>
    <name type="common">Great pond snail</name>
    <name type="synonym">Helix stagnalis</name>
    <dbReference type="NCBI Taxonomy" id="6523"/>
    <lineage>
        <taxon>Eukaryota</taxon>
        <taxon>Metazoa</taxon>
        <taxon>Spiralia</taxon>
        <taxon>Lophotrochozoa</taxon>
        <taxon>Mollusca</taxon>
        <taxon>Gastropoda</taxon>
        <taxon>Heterobranchia</taxon>
        <taxon>Euthyneura</taxon>
        <taxon>Panpulmonata</taxon>
        <taxon>Hygrophila</taxon>
        <taxon>Lymnaeoidea</taxon>
        <taxon>Lymnaeidae</taxon>
        <taxon>Lymnaea</taxon>
    </lineage>
</organism>
<evidence type="ECO:0000313" key="2">
    <source>
        <dbReference type="EMBL" id="CAL1526094.1"/>
    </source>
</evidence>
<feature type="compositionally biased region" description="Low complexity" evidence="1">
    <location>
        <begin position="87"/>
        <end position="107"/>
    </location>
</feature>
<dbReference type="AlphaFoldDB" id="A0AAV2H1G6"/>
<dbReference type="EMBL" id="CAXITT010000002">
    <property type="protein sequence ID" value="CAL1526094.1"/>
    <property type="molecule type" value="Genomic_DNA"/>
</dbReference>
<proteinExistence type="predicted"/>
<dbReference type="Gene3D" id="2.60.120.200">
    <property type="match status" value="1"/>
</dbReference>
<dbReference type="Proteomes" id="UP001497497">
    <property type="component" value="Unassembled WGS sequence"/>
</dbReference>
<accession>A0AAV2H1G6</accession>
<feature type="non-terminal residue" evidence="2">
    <location>
        <position position="1"/>
    </location>
</feature>
<protein>
    <submittedName>
        <fullName evidence="2">Uncharacterized protein</fullName>
    </submittedName>
</protein>
<evidence type="ECO:0000313" key="3">
    <source>
        <dbReference type="Proteomes" id="UP001497497"/>
    </source>
</evidence>
<gene>
    <name evidence="2" type="ORF">GSLYS_00000271001</name>
</gene>
<keyword evidence="3" id="KW-1185">Reference proteome</keyword>
<name>A0AAV2H1G6_LYMST</name>
<feature type="compositionally biased region" description="Polar residues" evidence="1">
    <location>
        <begin position="72"/>
        <end position="86"/>
    </location>
</feature>
<comment type="caution">
    <text evidence="2">The sequence shown here is derived from an EMBL/GenBank/DDBJ whole genome shotgun (WGS) entry which is preliminary data.</text>
</comment>
<sequence length="114" mass="12575">GTNHGNLSLLRVNANKEVKTLWSADGSMEPSWRQVTLWLDREEDFMLEFLNDGRSLTALDDITIERGPTDYGTKTSSPASSNPKVHSTSSQKVTLTKKTTTFSSPTSRAPNDTT</sequence>
<evidence type="ECO:0000256" key="1">
    <source>
        <dbReference type="SAM" id="MobiDB-lite"/>
    </source>
</evidence>